<keyword evidence="4 7" id="KW-0067">ATP-binding</keyword>
<proteinExistence type="inferred from homology"/>
<keyword evidence="3" id="KW-0547">Nucleotide-binding</keyword>
<reference evidence="7" key="1">
    <citation type="journal article" date="2023" name="Microbiol Resour">
        <title>Genome Sequences of Rhodoplanes serenus and Two Thermotolerant Strains, Rhodoplanes tepidamans and 'Rhodoplanes cryptolactis,' Further Refine the Genus.</title>
        <authorList>
            <person name="Rayyan A.A."/>
            <person name="Kyndt J.A."/>
        </authorList>
    </citation>
    <scope>NUCLEOTIDE SEQUENCE</scope>
    <source>
        <strain evidence="7">DSM 9987</strain>
    </source>
</reference>
<evidence type="ECO:0000313" key="8">
    <source>
        <dbReference type="Proteomes" id="UP001165652"/>
    </source>
</evidence>
<feature type="domain" description="ABC transporter" evidence="6">
    <location>
        <begin position="12"/>
        <end position="261"/>
    </location>
</feature>
<name>A0ABT5J4H4_RHOTP</name>
<dbReference type="EMBL" id="JAQQLI010000001">
    <property type="protein sequence ID" value="MDC7784326.1"/>
    <property type="molecule type" value="Genomic_DNA"/>
</dbReference>
<protein>
    <submittedName>
        <fullName evidence="7">ABC transporter ATP-binding protein</fullName>
    </submittedName>
</protein>
<dbReference type="PANTHER" id="PTHR46743:SF2">
    <property type="entry name" value="TEICHOIC ACIDS EXPORT ATP-BINDING PROTEIN TAGH"/>
    <property type="match status" value="1"/>
</dbReference>
<evidence type="ECO:0000256" key="2">
    <source>
        <dbReference type="ARBA" id="ARBA00022448"/>
    </source>
</evidence>
<evidence type="ECO:0000256" key="4">
    <source>
        <dbReference type="ARBA" id="ARBA00022840"/>
    </source>
</evidence>
<dbReference type="Gene3D" id="2.70.50.60">
    <property type="entry name" value="abc- transporter (atp binding component) like domain"/>
    <property type="match status" value="1"/>
</dbReference>
<evidence type="ECO:0000313" key="7">
    <source>
        <dbReference type="EMBL" id="MDC7784326.1"/>
    </source>
</evidence>
<evidence type="ECO:0000256" key="5">
    <source>
        <dbReference type="SAM" id="MobiDB-lite"/>
    </source>
</evidence>
<feature type="compositionally biased region" description="Low complexity" evidence="5">
    <location>
        <begin position="308"/>
        <end position="322"/>
    </location>
</feature>
<dbReference type="InterPro" id="IPR003439">
    <property type="entry name" value="ABC_transporter-like_ATP-bd"/>
</dbReference>
<keyword evidence="8" id="KW-1185">Reference proteome</keyword>
<accession>A0ABT5J4H4</accession>
<evidence type="ECO:0000256" key="1">
    <source>
        <dbReference type="ARBA" id="ARBA00005417"/>
    </source>
</evidence>
<dbReference type="InterPro" id="IPR029439">
    <property type="entry name" value="Wzt_C"/>
</dbReference>
<dbReference type="RefSeq" id="WP_272775170.1">
    <property type="nucleotide sequence ID" value="NZ_JAQQLI010000001.1"/>
</dbReference>
<dbReference type="InterPro" id="IPR050683">
    <property type="entry name" value="Bact_Polysacc_Export_ATP-bd"/>
</dbReference>
<dbReference type="InterPro" id="IPR015860">
    <property type="entry name" value="ABC_transpr_TagH-like"/>
</dbReference>
<organism evidence="7 8">
    <name type="scientific">Rhodoplanes tepidamans</name>
    <name type="common">Rhodoplanes cryptolactis</name>
    <dbReference type="NCBI Taxonomy" id="200616"/>
    <lineage>
        <taxon>Bacteria</taxon>
        <taxon>Pseudomonadati</taxon>
        <taxon>Pseudomonadota</taxon>
        <taxon>Alphaproteobacteria</taxon>
        <taxon>Hyphomicrobiales</taxon>
        <taxon>Nitrobacteraceae</taxon>
        <taxon>Rhodoplanes</taxon>
    </lineage>
</organism>
<dbReference type="CDD" id="cd10147">
    <property type="entry name" value="Wzt_C-like"/>
    <property type="match status" value="1"/>
</dbReference>
<dbReference type="Pfam" id="PF14524">
    <property type="entry name" value="Wzt_C"/>
    <property type="match status" value="1"/>
</dbReference>
<dbReference type="InterPro" id="IPR027417">
    <property type="entry name" value="P-loop_NTPase"/>
</dbReference>
<reference evidence="7" key="2">
    <citation type="submission" date="2023-02" db="EMBL/GenBank/DDBJ databases">
        <authorList>
            <person name="Rayyan A."/>
            <person name="Meyer T."/>
            <person name="Kyndt J.A."/>
        </authorList>
    </citation>
    <scope>NUCLEOTIDE SEQUENCE</scope>
    <source>
        <strain evidence="7">DSM 9987</strain>
    </source>
</reference>
<dbReference type="InterPro" id="IPR003593">
    <property type="entry name" value="AAA+_ATPase"/>
</dbReference>
<keyword evidence="2" id="KW-0813">Transport</keyword>
<dbReference type="GO" id="GO:0005524">
    <property type="term" value="F:ATP binding"/>
    <property type="evidence" value="ECO:0007669"/>
    <property type="project" value="UniProtKB-KW"/>
</dbReference>
<evidence type="ECO:0000256" key="3">
    <source>
        <dbReference type="ARBA" id="ARBA00022741"/>
    </source>
</evidence>
<comment type="caution">
    <text evidence="7">The sequence shown here is derived from an EMBL/GenBank/DDBJ whole genome shotgun (WGS) entry which is preliminary data.</text>
</comment>
<dbReference type="PROSITE" id="PS50893">
    <property type="entry name" value="ABC_TRANSPORTER_2"/>
    <property type="match status" value="1"/>
</dbReference>
<dbReference type="Pfam" id="PF00005">
    <property type="entry name" value="ABC_tran"/>
    <property type="match status" value="1"/>
</dbReference>
<dbReference type="Gene3D" id="3.40.50.300">
    <property type="entry name" value="P-loop containing nucleotide triphosphate hydrolases"/>
    <property type="match status" value="1"/>
</dbReference>
<dbReference type="CDD" id="cd03220">
    <property type="entry name" value="ABC_KpsT_Wzt"/>
    <property type="match status" value="1"/>
</dbReference>
<dbReference type="SUPFAM" id="SSF52540">
    <property type="entry name" value="P-loop containing nucleoside triphosphate hydrolases"/>
    <property type="match status" value="1"/>
</dbReference>
<dbReference type="SMART" id="SM00382">
    <property type="entry name" value="AAA"/>
    <property type="match status" value="1"/>
</dbReference>
<dbReference type="Proteomes" id="UP001165652">
    <property type="component" value="Unassembled WGS sequence"/>
</dbReference>
<gene>
    <name evidence="7" type="ORF">PQJ73_01405</name>
</gene>
<dbReference type="PANTHER" id="PTHR46743">
    <property type="entry name" value="TEICHOIC ACIDS EXPORT ATP-BINDING PROTEIN TAGH"/>
    <property type="match status" value="1"/>
</dbReference>
<comment type="similarity">
    <text evidence="1">Belongs to the ABC transporter superfamily.</text>
</comment>
<sequence>MSSDATRGDVAIRVRDISKHFLLFDRPQDRLKQSIVPRLQRLAGRPPRRYYREFAALGGVSFDVRRGETVGIVGRNGSGKSTLLQIVCGTLRPNAGSVEVNGRVAALLELGAGFNPAFTGRENVYLNGAILGLSRAEIDERFDAIAGFADIGAFIDQPVKTYSSGMYVRLAFATAINVDPDILVVDEALAVGDEAFQRKCFARLEQIQERGATILFVSHSAQLVVQLCSRALLVDRGELILDGQPKTVTVQYQRLVNASPEIAPDIRAAILAMHLDPVAPPDGAAATPAPPHDPPAAEAAAPPPADAPRPAAATAPAPDAPVIPAAAPSGAEFYDPGLRSQSMVDVEQRGALIRDVRVTTMRGEAVNVLMTGRRYVVAYDVDFSCRAESVGFSTYLKTLHGQGLAGASTLFNKSLRTPLVRPGTTAHVRFEFQCQLLPGTYFWNAGVVGTVDGERYYLHRLIDVVVTRVLPTPEPVALGVVDMGMIPYVTIDESPIS</sequence>
<feature type="region of interest" description="Disordered" evidence="5">
    <location>
        <begin position="281"/>
        <end position="322"/>
    </location>
</feature>
<evidence type="ECO:0000259" key="6">
    <source>
        <dbReference type="PROSITE" id="PS50893"/>
    </source>
</evidence>